<evidence type="ECO:0000256" key="16">
    <source>
        <dbReference type="PROSITE-ProRule" id="PRU01363"/>
    </source>
</evidence>
<evidence type="ECO:0000259" key="17">
    <source>
        <dbReference type="PROSITE" id="PS50075"/>
    </source>
</evidence>
<evidence type="ECO:0000259" key="19">
    <source>
        <dbReference type="PROSITE" id="PS52019"/>
    </source>
</evidence>
<dbReference type="InterPro" id="IPR036291">
    <property type="entry name" value="NAD(P)-bd_dom_sf"/>
</dbReference>
<evidence type="ECO:0000256" key="6">
    <source>
        <dbReference type="ARBA" id="ARBA00022450"/>
    </source>
</evidence>
<dbReference type="Pfam" id="PF02801">
    <property type="entry name" value="Ketoacyl-synt_C"/>
    <property type="match status" value="2"/>
</dbReference>
<dbReference type="RefSeq" id="WP_088092130.1">
    <property type="nucleotide sequence ID" value="NZ_JARMNH010000109.1"/>
</dbReference>
<feature type="region of interest" description="C-terminal hotdog fold" evidence="16">
    <location>
        <begin position="1897"/>
        <end position="2034"/>
    </location>
</feature>
<feature type="domain" description="Ketosynthase family 3 (KS3)" evidence="18">
    <location>
        <begin position="1140"/>
        <end position="1577"/>
    </location>
</feature>
<keyword evidence="6" id="KW-0596">Phosphopantetheine</keyword>
<evidence type="ECO:0000256" key="12">
    <source>
        <dbReference type="ARBA" id="ARBA00022840"/>
    </source>
</evidence>
<dbReference type="SUPFAM" id="SSF56801">
    <property type="entry name" value="Acetyl-CoA synthetase-like"/>
    <property type="match status" value="1"/>
</dbReference>
<dbReference type="InterPro" id="IPR049551">
    <property type="entry name" value="PKS_DH_C"/>
</dbReference>
<dbReference type="InterPro" id="IPR054514">
    <property type="entry name" value="RhiE-like_linker"/>
</dbReference>
<name>A0A242ZMF9_9BACI</name>
<evidence type="ECO:0000256" key="10">
    <source>
        <dbReference type="ARBA" id="ARBA00022737"/>
    </source>
</evidence>
<evidence type="ECO:0000313" key="20">
    <source>
        <dbReference type="EMBL" id="OTX96525.1"/>
    </source>
</evidence>
<feature type="active site" description="Proton donor; for dehydratase activity" evidence="16">
    <location>
        <position position="1958"/>
    </location>
</feature>
<comment type="subcellular location">
    <subcellularLocation>
        <location evidence="3">Cytoplasm</location>
    </subcellularLocation>
</comment>
<dbReference type="SMART" id="SM00822">
    <property type="entry name" value="PKS_KR"/>
    <property type="match status" value="1"/>
</dbReference>
<dbReference type="InterPro" id="IPR020841">
    <property type="entry name" value="PKS_Beta-ketoAc_synthase_dom"/>
</dbReference>
<proteinExistence type="inferred from homology"/>
<dbReference type="SMART" id="SM00823">
    <property type="entry name" value="PKS_PP"/>
    <property type="match status" value="2"/>
</dbReference>
<comment type="pathway">
    <text evidence="4">Antibiotic biosynthesis; bacillaene biosynthesis.</text>
</comment>
<evidence type="ECO:0000256" key="11">
    <source>
        <dbReference type="ARBA" id="ARBA00022741"/>
    </source>
</evidence>
<evidence type="ECO:0000256" key="4">
    <source>
        <dbReference type="ARBA" id="ARBA00004789"/>
    </source>
</evidence>
<dbReference type="InterPro" id="IPR023213">
    <property type="entry name" value="CAT-like_dom_sf"/>
</dbReference>
<feature type="active site" description="Proton acceptor; for dehydratase activity" evidence="16">
    <location>
        <position position="1793"/>
    </location>
</feature>
<dbReference type="Pfam" id="PF13193">
    <property type="entry name" value="AMP-binding_C"/>
    <property type="match status" value="1"/>
</dbReference>
<dbReference type="Pfam" id="PF14765">
    <property type="entry name" value="PS-DH"/>
    <property type="match status" value="1"/>
</dbReference>
<dbReference type="GO" id="GO:0005524">
    <property type="term" value="F:ATP binding"/>
    <property type="evidence" value="ECO:0007669"/>
    <property type="project" value="UniProtKB-KW"/>
</dbReference>
<comment type="function">
    <text evidence="2">Involved in some intermediate steps for the synthesis of the antibiotic polyketide bacillaene which is involved in secondary metabolism.</text>
</comment>
<accession>A0A242ZMF9</accession>
<dbReference type="InterPro" id="IPR029063">
    <property type="entry name" value="SAM-dependent_MTases_sf"/>
</dbReference>
<keyword evidence="13" id="KW-0521">NADP</keyword>
<dbReference type="InterPro" id="IPR014031">
    <property type="entry name" value="Ketoacyl_synth_C"/>
</dbReference>
<comment type="cofactor">
    <cofactor evidence="1">
        <name>pantetheine 4'-phosphate</name>
        <dbReference type="ChEBI" id="CHEBI:47942"/>
    </cofactor>
</comment>
<dbReference type="Pfam" id="PF00550">
    <property type="entry name" value="PP-binding"/>
    <property type="match status" value="2"/>
</dbReference>
<dbReference type="InterPro" id="IPR020806">
    <property type="entry name" value="PKS_PP-bd"/>
</dbReference>
<dbReference type="InterPro" id="IPR013217">
    <property type="entry name" value="Methyltransf_12"/>
</dbReference>
<feature type="domain" description="Ketosynthase family 3 (KS3)" evidence="18">
    <location>
        <begin position="3082"/>
        <end position="3512"/>
    </location>
</feature>
<evidence type="ECO:0000256" key="7">
    <source>
        <dbReference type="ARBA" id="ARBA00022490"/>
    </source>
</evidence>
<dbReference type="Gene3D" id="3.40.50.720">
    <property type="entry name" value="NAD(P)-binding Rossmann-like Domain"/>
    <property type="match status" value="1"/>
</dbReference>
<keyword evidence="10" id="KW-0677">Repeat</keyword>
<dbReference type="GO" id="GO:0004312">
    <property type="term" value="F:fatty acid synthase activity"/>
    <property type="evidence" value="ECO:0007669"/>
    <property type="project" value="TreeGrafter"/>
</dbReference>
<sequence length="3519" mass="397978">MDLQKVYELVSNKKITPEEAIFMLEKENWDKNSINVAKDAEFPLSEGQRALWITHQLNRENYAYNVPAAFWLSPTTDLLKLKNILQKMTKYHSALRTKLKVINGQPYQYFSEDFEIDFIEESIDNLNNEELDRVLQKEIKKPFDLKKDNLFRIHLYKQKNGKNLLLFVFHHIIFDGISSQIFIEDLERFYQKEDKTSLVSSSLNSLDFQDFVLMQKVMLASEEGEEHKKYWLGQLQDVDGVLDLPLDKPRPIYPTFKGSSFEHEIKGALVHQLRSLAQRNNTTLFSVMLSAFKGLLYRYCNVPNISVGIPMAGRMNYNFEKIIGNFMNVVVIKSGLAPDQPFNILLQNVQDTVFEAMEHSDYPLFTLTQDLRALNSNSQLFNVSFYFQNWLDTPENVEESSLIIDTYKGLHQEGESDLTLEIVEEEEKYLLCFKYNPDLFEEETLIQMKDNYLNVLSCVTEDEEVKLADIELLRKKEIETLSMEENIFDLFVKQVEKSPNALAVVFNNELITYQELYQKSSKIAVYLQSKGIKQGDLVGIFMNRSADLLAIILGVLRSGAGFVPLDPIYPTNRLSMMIEDSKLDYVITESMLLDKLPLGNFDIIQYDIEYEKIKLMENELIVHRDANSVAYVIFTSGSTGRPKGVEVLHKGLTNFLYSMAEKPGFTSNDRILAITTICFDIAYLEIFLPIVTGGVVEIVASDIINDGIKLKEKIENTSFSVMQATPATWKMLLKAGWRKELPIKILCGGEELSNELAGKLLNLSREVWNLYGPTETTIWSAVAKIEDKQDITIGNPIMNTQLYVLDNNLNSCPIGAAGELYIGGEGLAKGYINNTEETSKKFLSNPFSLNESQKIYKTGDMARYRKDGKIECLGRIDNQVKIRGFRIELNEIEKALQEVDGVIDAVVVLRNEDIQNKQLTAFVIAENSIEEISVSFFHKLLSDKLPKYMIPAQFIRLSDFPSTLNGKFDRKTLSSKKISEIQQLYYNKELINKNKHVVCSNKKNEHTSSLNQEYQKNNHYQEMIVQDLTKIIISILDIDGSIISTDKHFGEYGFDSISFTSFGVAINDLYNIQVNATLFYEYSTLDSLAEYLFQNYEGYVRIYYQKLVQESKELARNDKQVIQNDILSTQNKEQSNIESDEKVAIIGISGQMPGSVNLKQYWNNLVRLKDLISLIPKDRWDYKLYTSDLKGRKSTSYSKWGGFMSDVYYFDPLFFGISPREAEIMDPQQRLFLQTTWEVIEDAGYKPSDLSGTDTGIFVGCTGTDFLDVLHESNHDIEAHSISGISRTIIPNRISYLLNLHGPSAVIDTACSSSLVSIHRAVNSILSGECSMAIAGGTNVILSPVAQDALSKSNMLSSDGRCKVFDKSANGYVRGEGVAAILLKPLSKAIEDGDNIYGVIASTSENHGGRTNSLTTPNVNAQTELLVEAYRKAKINPSTVTYLESHGTGTALGDPIEINALKKAFNSLYKQADETFKGKPYCGIGSVKSNIGHLEASAGIAGVLKVILAMKHGVIPGNLHLNEVNPLIELNDTPFYLLKNSQEWKHLVDEKGEEIPFRAGISSFGFGGVNAHIVLEEFKKQRGTYNYLLDSYIIILSAKNEDGLYRYAKQLLQYLEDDYNEKEVSLGDVAYTLQIGRESYEERIALIVNNSSELHEKLVAFCSGDKKIPNLFRGSKEDNKNKLSLVLEGEEGNEYIRNLVTNRKDSKLTLLWVNGMDIDWKLLYEGSPSRVALPTYPFAKTEYKISLDFNNDIRNGKNSSLPLIDNMHPTSEHEILLCFRKELCRNEVILQHHEVDGQAILPAVGYLEMICEAVSLFRKGTYRFSKVTWLAPLTVQNETKEVFVIFKAQKQNMIQYEVRSSKIDGMIHAQGSIQFLDNEESPSKTSISIDEIKDKCENVLDKEIFYTHVREAGINYREYFQVMETVWSNDTSALGFLKLPINYVKEFSRYKLHPAIMDGALQVMAMLSKGNNKPKVPFSVERIEVIQSPTEECYAYVQKNTEESFNIILLDKDGNICVKFKTLLSREIKGKHKNMYYYPTWVKVPLTNVNISSNDSSVLIITSERPTGIETKLKEHFKESIEVRLGKKNREIKENIYEIDSENPFAIHQMIDKLVNIQQVYYLGAIHRTGYELQDLSLIGEMEENSIVNFFRLCKALDEQDLFRKNIKLTVVTNDSVNIVGSENTTPFGSGIYGFAMSAAVEFPYWNIQCVDVSFEINSQESICKKLIELSHYPQNKENEFLALREQNFYKRVIKDLELKPSTFSSFKNSGVYFIVGGTGGIGLSLGKYLAKNFKAKLVLTGRSELTGELEEKIKEIESFGSEVLYLQADVTSIEDMECAVEEATIRFGKVDGVIHSALVLKDQSIRSMSEDILREVMASKIRGSVILYKVFEKKKLDFMLFFSSTCSFLKSAGQSNYSAGCMFQDMFSAVLHDVAPFPVKTINWSYWSEAGVVANKKYVEKLTSQGILGIKIEEGIQAIEEVLSSGVKQTIVQKASKDILDNMNYDTSYNVRSYPPKIPGLANQYDNYSPDTKEEGPILDIVQGIQRIEEYGVLLLWKTLQEMGCFKTKQMTYNKTELRKQINIINNYENLFEAILTILEKYGYISIKGENILVVSTPNIKHINEDREQICLSYPSLLPYIDLLEACLFSYPEVLTGKKDHMSVMFPNGSKMLVEPIYKGNELVDFYNKTVASIIENYVTKRLEQDKNSTINVLEIGAGTGGTSAFVFEKLKKFKNNVNYCYTDISVGFTRYGEAEYGNKFGFGTFKVLDIEKDIKNQGFLENNIDLCFATNAIHATSDISNALENVKILLKSNGIFILNELTNLQIFSTLTFGLTNGWWLFKDPSSRIKASPLLSPRQWKTQLSQQEFKNIKLIDVFNSEEIEKAQSIIIAESNGIVKLKKDMVHKHQLDVEDTKHVNNRVTDKVIKKERKSRDKVYNALSDSELYNKMYEYLEATFANILKIEVSILKNDVPFEKYGVDSLIIIELNKIFEEEFNDVPTTVLFECVTLKDLTQYFITNHLEEIKNKFRVEAEVIEEIAATSEDDVVLSNEDEFINVENDNPDIKVENSDMEIKLPYQSNDEIAIVGVAGRYPLADSVEEYWDNLVEGKNCITEIPKERWDLKGFYDATSNEHGKSYSKWGGFIKDIDKFDADFFGISEGLASEMDPQERIFLELTWHLLEDAGYPYHSLSSKGYRTGVFCGVMYGTYGTMGTVLSEQGIYTGAQSSYWLIPNRVSHYFNFNGPSFSIDSACSSSLTAIHLACESIKRGECDTAVVGGINLILSPRHFLRLSNLKNLSSSDETKTFGSGADGFVVGEGAGAILLKPLSKAIQDNDKIYGVVKGSFINSTGNSGGFMAPNPVSQANLIEEALKKSGVDPRTISYIEAHGTGTILGDPVEISGLTKTFRKFTLEKQFCAIGSVKSNIGHLEAAAGISALTKILMQMKYKKLVPSLHAGEVNPYIKFEDTPFYLQKTLSDWNAPIIDGKLYPRRAGVSSFGAGGANAHLIVEEYLENEGE</sequence>
<dbReference type="InterPro" id="IPR009081">
    <property type="entry name" value="PP-bd_ACP"/>
</dbReference>
<evidence type="ECO:0000256" key="3">
    <source>
        <dbReference type="ARBA" id="ARBA00004496"/>
    </source>
</evidence>
<feature type="domain" description="Carrier" evidence="17">
    <location>
        <begin position="1022"/>
        <end position="1096"/>
    </location>
</feature>
<comment type="similarity">
    <text evidence="5">Belongs to the ATP-dependent AMP-binding enzyme family.</text>
</comment>
<gene>
    <name evidence="20" type="ORF">BK730_02730</name>
</gene>
<keyword evidence="8" id="KW-0597">Phosphoprotein</keyword>
<evidence type="ECO:0000256" key="9">
    <source>
        <dbReference type="ARBA" id="ARBA00022679"/>
    </source>
</evidence>
<keyword evidence="7" id="KW-0963">Cytoplasm</keyword>
<dbReference type="GO" id="GO:0005737">
    <property type="term" value="C:cytoplasm"/>
    <property type="evidence" value="ECO:0007669"/>
    <property type="project" value="UniProtKB-SubCell"/>
</dbReference>
<dbReference type="InterPro" id="IPR000873">
    <property type="entry name" value="AMP-dep_synth/lig_dom"/>
</dbReference>
<dbReference type="Proteomes" id="UP000194945">
    <property type="component" value="Unassembled WGS sequence"/>
</dbReference>
<dbReference type="InterPro" id="IPR014030">
    <property type="entry name" value="Ketoacyl_synth_N"/>
</dbReference>
<dbReference type="SUPFAM" id="SSF52777">
    <property type="entry name" value="CoA-dependent acyltransferases"/>
    <property type="match status" value="2"/>
</dbReference>
<dbReference type="InterPro" id="IPR020845">
    <property type="entry name" value="AMP-binding_CS"/>
</dbReference>
<evidence type="ECO:0000259" key="18">
    <source>
        <dbReference type="PROSITE" id="PS52004"/>
    </source>
</evidence>
<dbReference type="SUPFAM" id="SSF53335">
    <property type="entry name" value="S-adenosyl-L-methionine-dependent methyltransferases"/>
    <property type="match status" value="1"/>
</dbReference>
<dbReference type="PANTHER" id="PTHR43775">
    <property type="entry name" value="FATTY ACID SYNTHASE"/>
    <property type="match status" value="1"/>
</dbReference>
<dbReference type="Pfam" id="PF08242">
    <property type="entry name" value="Methyltransf_12"/>
    <property type="match status" value="1"/>
</dbReference>
<dbReference type="Pfam" id="PF00501">
    <property type="entry name" value="AMP-binding"/>
    <property type="match status" value="1"/>
</dbReference>
<dbReference type="InterPro" id="IPR049552">
    <property type="entry name" value="PKS_DH_N"/>
</dbReference>
<evidence type="ECO:0000256" key="14">
    <source>
        <dbReference type="ARBA" id="ARBA00023268"/>
    </source>
</evidence>
<dbReference type="InterPro" id="IPR016039">
    <property type="entry name" value="Thiolase-like"/>
</dbReference>
<dbReference type="InterPro" id="IPR013968">
    <property type="entry name" value="PKS_KR"/>
</dbReference>
<feature type="region of interest" description="N-terminal hotdog fold" evidence="16">
    <location>
        <begin position="1761"/>
        <end position="1880"/>
    </location>
</feature>
<dbReference type="SUPFAM" id="SSF47336">
    <property type="entry name" value="ACP-like"/>
    <property type="match status" value="2"/>
</dbReference>
<dbReference type="PROSITE" id="PS00455">
    <property type="entry name" value="AMP_BINDING"/>
    <property type="match status" value="1"/>
</dbReference>
<evidence type="ECO:0000256" key="8">
    <source>
        <dbReference type="ARBA" id="ARBA00022553"/>
    </source>
</evidence>
<evidence type="ECO:0000256" key="15">
    <source>
        <dbReference type="ARBA" id="ARBA00023315"/>
    </source>
</evidence>
<keyword evidence="12" id="KW-0067">ATP-binding</keyword>
<feature type="domain" description="PKS/mFAS DH" evidence="19">
    <location>
        <begin position="1761"/>
        <end position="2034"/>
    </location>
</feature>
<dbReference type="GO" id="GO:0031177">
    <property type="term" value="F:phosphopantetheine binding"/>
    <property type="evidence" value="ECO:0007669"/>
    <property type="project" value="InterPro"/>
</dbReference>
<reference evidence="20 21" key="1">
    <citation type="submission" date="2016-10" db="EMBL/GenBank/DDBJ databases">
        <title>Comparative genomics of Bacillus thuringiensis reveals a path to pathogens against multiple invertebrate hosts.</title>
        <authorList>
            <person name="Zheng J."/>
            <person name="Gao Q."/>
            <person name="Liu H."/>
            <person name="Peng D."/>
            <person name="Ruan L."/>
            <person name="Sun M."/>
        </authorList>
    </citation>
    <scope>NUCLEOTIDE SEQUENCE [LARGE SCALE GENOMIC DNA]</scope>
    <source>
        <strain evidence="20">BGSC 4BK1</strain>
    </source>
</reference>
<dbReference type="Gene3D" id="3.10.129.110">
    <property type="entry name" value="Polyketide synthase dehydratase"/>
    <property type="match status" value="1"/>
</dbReference>
<dbReference type="PANTHER" id="PTHR43775:SF37">
    <property type="entry name" value="SI:DKEY-61P9.11"/>
    <property type="match status" value="1"/>
</dbReference>
<dbReference type="Gene3D" id="3.30.300.30">
    <property type="match status" value="1"/>
</dbReference>
<dbReference type="SUPFAM" id="SSF53901">
    <property type="entry name" value="Thiolase-like"/>
    <property type="match status" value="2"/>
</dbReference>
<dbReference type="GO" id="GO:0004315">
    <property type="term" value="F:3-oxoacyl-[acyl-carrier-protein] synthase activity"/>
    <property type="evidence" value="ECO:0007669"/>
    <property type="project" value="InterPro"/>
</dbReference>
<dbReference type="Gene3D" id="3.40.50.150">
    <property type="entry name" value="Vaccinia Virus protein VP39"/>
    <property type="match status" value="1"/>
</dbReference>
<keyword evidence="14" id="KW-0511">Multifunctional enzyme</keyword>
<dbReference type="FunFam" id="2.30.38.10:FF:000001">
    <property type="entry name" value="Non-ribosomal peptide synthetase PvdI"/>
    <property type="match status" value="1"/>
</dbReference>
<dbReference type="InterPro" id="IPR057326">
    <property type="entry name" value="KR_dom"/>
</dbReference>
<dbReference type="EMBL" id="NFDE01000007">
    <property type="protein sequence ID" value="OTX96525.1"/>
    <property type="molecule type" value="Genomic_DNA"/>
</dbReference>
<dbReference type="InterPro" id="IPR025110">
    <property type="entry name" value="AMP-bd_C"/>
</dbReference>
<evidence type="ECO:0000313" key="21">
    <source>
        <dbReference type="Proteomes" id="UP000194945"/>
    </source>
</evidence>
<dbReference type="CDD" id="cd00833">
    <property type="entry name" value="PKS"/>
    <property type="match status" value="2"/>
</dbReference>
<dbReference type="GO" id="GO:0009403">
    <property type="term" value="P:toxin biosynthetic process"/>
    <property type="evidence" value="ECO:0007669"/>
    <property type="project" value="UniProtKB-ARBA"/>
</dbReference>
<dbReference type="InterPro" id="IPR049900">
    <property type="entry name" value="PKS_mFAS_DH"/>
</dbReference>
<dbReference type="InterPro" id="IPR036736">
    <property type="entry name" value="ACP-like_sf"/>
</dbReference>
<dbReference type="PROSITE" id="PS00606">
    <property type="entry name" value="KS3_1"/>
    <property type="match status" value="2"/>
</dbReference>
<protein>
    <submittedName>
        <fullName evidence="20">Non-ribosomal peptide synthetase</fullName>
    </submittedName>
</protein>
<dbReference type="FunFam" id="3.40.50.980:FF:000001">
    <property type="entry name" value="Non-ribosomal peptide synthetase"/>
    <property type="match status" value="1"/>
</dbReference>
<dbReference type="Pfam" id="PF00109">
    <property type="entry name" value="ketoacyl-synt"/>
    <property type="match status" value="2"/>
</dbReference>
<evidence type="ECO:0000256" key="2">
    <source>
        <dbReference type="ARBA" id="ARBA00003299"/>
    </source>
</evidence>
<organism evidence="20 21">
    <name type="scientific">Bacillus wiedmannii</name>
    <dbReference type="NCBI Taxonomy" id="1890302"/>
    <lineage>
        <taxon>Bacteria</taxon>
        <taxon>Bacillati</taxon>
        <taxon>Bacillota</taxon>
        <taxon>Bacilli</taxon>
        <taxon>Bacillales</taxon>
        <taxon>Bacillaceae</taxon>
        <taxon>Bacillus</taxon>
        <taxon>Bacillus cereus group</taxon>
    </lineage>
</organism>
<dbReference type="Gene3D" id="1.10.1200.10">
    <property type="entry name" value="ACP-like"/>
    <property type="match status" value="2"/>
</dbReference>
<dbReference type="Gene3D" id="2.30.38.10">
    <property type="entry name" value="Luciferase, Domain 3"/>
    <property type="match status" value="1"/>
</dbReference>
<keyword evidence="9" id="KW-0808">Transferase</keyword>
<dbReference type="PROSITE" id="PS52004">
    <property type="entry name" value="KS3_2"/>
    <property type="match status" value="2"/>
</dbReference>
<dbReference type="FunFam" id="3.40.47.10:FF:000019">
    <property type="entry name" value="Polyketide synthase type I"/>
    <property type="match status" value="2"/>
</dbReference>
<dbReference type="Gene3D" id="3.40.50.980">
    <property type="match status" value="2"/>
</dbReference>
<dbReference type="InterPro" id="IPR010071">
    <property type="entry name" value="AA_adenyl_dom"/>
</dbReference>
<dbReference type="InterPro" id="IPR045851">
    <property type="entry name" value="AMP-bd_C_sf"/>
</dbReference>
<dbReference type="CDD" id="cd02440">
    <property type="entry name" value="AdoMet_MTases"/>
    <property type="match status" value="1"/>
</dbReference>
<dbReference type="Pfam" id="PF21089">
    <property type="entry name" value="PKS_DH_N"/>
    <property type="match status" value="1"/>
</dbReference>
<dbReference type="CDD" id="cd08953">
    <property type="entry name" value="KR_2_SDR_x"/>
    <property type="match status" value="1"/>
</dbReference>
<dbReference type="InterPro" id="IPR042104">
    <property type="entry name" value="PKS_dehydratase_sf"/>
</dbReference>
<evidence type="ECO:0000256" key="5">
    <source>
        <dbReference type="ARBA" id="ARBA00006432"/>
    </source>
</evidence>
<dbReference type="GO" id="GO:0006633">
    <property type="term" value="P:fatty acid biosynthetic process"/>
    <property type="evidence" value="ECO:0007669"/>
    <property type="project" value="InterPro"/>
</dbReference>
<dbReference type="InterPro" id="IPR018201">
    <property type="entry name" value="Ketoacyl_synth_AS"/>
</dbReference>
<dbReference type="Gene3D" id="3.30.559.30">
    <property type="entry name" value="Nonribosomal peptide synthetase, condensation domain"/>
    <property type="match status" value="1"/>
</dbReference>
<evidence type="ECO:0000256" key="13">
    <source>
        <dbReference type="ARBA" id="ARBA00022857"/>
    </source>
</evidence>
<dbReference type="InterPro" id="IPR050091">
    <property type="entry name" value="PKS_NRPS_Biosynth_Enz"/>
</dbReference>
<dbReference type="PROSITE" id="PS52019">
    <property type="entry name" value="PKS_MFAS_DH"/>
    <property type="match status" value="1"/>
</dbReference>
<dbReference type="Gene3D" id="3.40.47.10">
    <property type="match status" value="2"/>
</dbReference>
<comment type="caution">
    <text evidence="20">The sequence shown here is derived from an EMBL/GenBank/DDBJ whole genome shotgun (WGS) entry which is preliminary data.</text>
</comment>
<dbReference type="NCBIfam" id="TIGR01733">
    <property type="entry name" value="AA-adenyl-dom"/>
    <property type="match status" value="1"/>
</dbReference>
<dbReference type="SMART" id="SM01294">
    <property type="entry name" value="PKS_PP_betabranch"/>
    <property type="match status" value="1"/>
</dbReference>
<dbReference type="Pfam" id="PF08659">
    <property type="entry name" value="KR"/>
    <property type="match status" value="1"/>
</dbReference>
<dbReference type="InterPro" id="IPR001242">
    <property type="entry name" value="Condensation_dom"/>
</dbReference>
<dbReference type="Gene3D" id="1.10.1240.100">
    <property type="match status" value="1"/>
</dbReference>
<dbReference type="Pfam" id="PF22336">
    <property type="entry name" value="RhiE-like_linker"/>
    <property type="match status" value="1"/>
</dbReference>
<dbReference type="PROSITE" id="PS50075">
    <property type="entry name" value="CARRIER"/>
    <property type="match status" value="1"/>
</dbReference>
<dbReference type="Gene3D" id="3.30.559.10">
    <property type="entry name" value="Chloramphenicol acetyltransferase-like domain"/>
    <property type="match status" value="1"/>
</dbReference>
<dbReference type="SMART" id="SM00825">
    <property type="entry name" value="PKS_KS"/>
    <property type="match status" value="2"/>
</dbReference>
<dbReference type="SUPFAM" id="SSF51735">
    <property type="entry name" value="NAD(P)-binding Rossmann-fold domains"/>
    <property type="match status" value="2"/>
</dbReference>
<keyword evidence="11" id="KW-0547">Nucleotide-binding</keyword>
<dbReference type="Pfam" id="PF00668">
    <property type="entry name" value="Condensation"/>
    <property type="match status" value="1"/>
</dbReference>
<evidence type="ECO:0000256" key="1">
    <source>
        <dbReference type="ARBA" id="ARBA00001957"/>
    </source>
</evidence>
<keyword evidence="15" id="KW-0012">Acyltransferase</keyword>